<name>A0A4Y2N3D2_ARAVE</name>
<keyword evidence="2" id="KW-1185">Reference proteome</keyword>
<protein>
    <submittedName>
        <fullName evidence="1">Uncharacterized protein</fullName>
    </submittedName>
</protein>
<comment type="caution">
    <text evidence="1">The sequence shown here is derived from an EMBL/GenBank/DDBJ whole genome shotgun (WGS) entry which is preliminary data.</text>
</comment>
<proteinExistence type="predicted"/>
<dbReference type="AlphaFoldDB" id="A0A4Y2N3D2"/>
<accession>A0A4Y2N3D2</accession>
<gene>
    <name evidence="1" type="ORF">AVEN_265758_1</name>
</gene>
<sequence length="53" mass="6006">FGLLRGHDGPVVRFQLRGIRVLVSKPDYIEDRHVCETGAHEIQRRGPSVLLLV</sequence>
<feature type="non-terminal residue" evidence="1">
    <location>
        <position position="1"/>
    </location>
</feature>
<organism evidence="1 2">
    <name type="scientific">Araneus ventricosus</name>
    <name type="common">Orbweaver spider</name>
    <name type="synonym">Epeira ventricosa</name>
    <dbReference type="NCBI Taxonomy" id="182803"/>
    <lineage>
        <taxon>Eukaryota</taxon>
        <taxon>Metazoa</taxon>
        <taxon>Ecdysozoa</taxon>
        <taxon>Arthropoda</taxon>
        <taxon>Chelicerata</taxon>
        <taxon>Arachnida</taxon>
        <taxon>Araneae</taxon>
        <taxon>Araneomorphae</taxon>
        <taxon>Entelegynae</taxon>
        <taxon>Araneoidea</taxon>
        <taxon>Araneidae</taxon>
        <taxon>Araneus</taxon>
    </lineage>
</organism>
<dbReference type="EMBL" id="BGPR01206900">
    <property type="protein sequence ID" value="GBN32306.1"/>
    <property type="molecule type" value="Genomic_DNA"/>
</dbReference>
<reference evidence="1 2" key="1">
    <citation type="journal article" date="2019" name="Sci. Rep.">
        <title>Orb-weaving spider Araneus ventricosus genome elucidates the spidroin gene catalogue.</title>
        <authorList>
            <person name="Kono N."/>
            <person name="Nakamura H."/>
            <person name="Ohtoshi R."/>
            <person name="Moran D.A.P."/>
            <person name="Shinohara A."/>
            <person name="Yoshida Y."/>
            <person name="Fujiwara M."/>
            <person name="Mori M."/>
            <person name="Tomita M."/>
            <person name="Arakawa K."/>
        </authorList>
    </citation>
    <scope>NUCLEOTIDE SEQUENCE [LARGE SCALE GENOMIC DNA]</scope>
</reference>
<evidence type="ECO:0000313" key="1">
    <source>
        <dbReference type="EMBL" id="GBN32306.1"/>
    </source>
</evidence>
<dbReference type="Proteomes" id="UP000499080">
    <property type="component" value="Unassembled WGS sequence"/>
</dbReference>
<evidence type="ECO:0000313" key="2">
    <source>
        <dbReference type="Proteomes" id="UP000499080"/>
    </source>
</evidence>